<evidence type="ECO:0000313" key="2">
    <source>
        <dbReference type="EMBL" id="RFA12238.1"/>
    </source>
</evidence>
<feature type="transmembrane region" description="Helical" evidence="1">
    <location>
        <begin position="240"/>
        <end position="260"/>
    </location>
</feature>
<protein>
    <submittedName>
        <fullName evidence="2">Multidrug DMT transporter permease</fullName>
    </submittedName>
</protein>
<accession>A0A3E0VS21</accession>
<gene>
    <name evidence="2" type="ORF">B7R22_16690</name>
</gene>
<feature type="transmembrane region" description="Helical" evidence="1">
    <location>
        <begin position="56"/>
        <end position="75"/>
    </location>
</feature>
<dbReference type="EMBL" id="NBXB01000044">
    <property type="protein sequence ID" value="RFA12238.1"/>
    <property type="molecule type" value="Genomic_DNA"/>
</dbReference>
<dbReference type="AlphaFoldDB" id="A0A3E0VS21"/>
<comment type="caution">
    <text evidence="2">The sequence shown here is derived from an EMBL/GenBank/DDBJ whole genome shotgun (WGS) entry which is preliminary data.</text>
</comment>
<evidence type="ECO:0000256" key="1">
    <source>
        <dbReference type="SAM" id="Phobius"/>
    </source>
</evidence>
<feature type="transmembrane region" description="Helical" evidence="1">
    <location>
        <begin position="142"/>
        <end position="162"/>
    </location>
</feature>
<dbReference type="Proteomes" id="UP000256541">
    <property type="component" value="Unassembled WGS sequence"/>
</dbReference>
<keyword evidence="1" id="KW-0812">Transmembrane</keyword>
<dbReference type="PANTHER" id="PTHR40761:SF1">
    <property type="entry name" value="CONSERVED INTEGRAL MEMBRANE ALANINE VALINE AND LEUCINE RICH PROTEIN-RELATED"/>
    <property type="match status" value="1"/>
</dbReference>
<feature type="transmembrane region" description="Helical" evidence="1">
    <location>
        <begin position="112"/>
        <end position="136"/>
    </location>
</feature>
<keyword evidence="1" id="KW-0472">Membrane</keyword>
<dbReference type="PANTHER" id="PTHR40761">
    <property type="entry name" value="CONSERVED INTEGRAL MEMBRANE ALANINE VALINE AND LEUCINE RICH PROTEIN-RELATED"/>
    <property type="match status" value="1"/>
</dbReference>
<feature type="transmembrane region" description="Helical" evidence="1">
    <location>
        <begin position="81"/>
        <end position="100"/>
    </location>
</feature>
<feature type="transmembrane region" description="Helical" evidence="1">
    <location>
        <begin position="169"/>
        <end position="188"/>
    </location>
</feature>
<proteinExistence type="predicted"/>
<keyword evidence="1" id="KW-1133">Transmembrane helix</keyword>
<feature type="transmembrane region" description="Helical" evidence="1">
    <location>
        <begin position="208"/>
        <end position="228"/>
    </location>
</feature>
<organism evidence="2 3">
    <name type="scientific">Subtercola boreus</name>
    <dbReference type="NCBI Taxonomy" id="120213"/>
    <lineage>
        <taxon>Bacteria</taxon>
        <taxon>Bacillati</taxon>
        <taxon>Actinomycetota</taxon>
        <taxon>Actinomycetes</taxon>
        <taxon>Micrococcales</taxon>
        <taxon>Microbacteriaceae</taxon>
        <taxon>Subtercola</taxon>
    </lineage>
</organism>
<reference evidence="2 3" key="1">
    <citation type="submission" date="2017-04" db="EMBL/GenBank/DDBJ databases">
        <title>Comparative genome analysis of Subtercola boreus.</title>
        <authorList>
            <person name="Cho Y.-J."/>
            <person name="Cho A."/>
            <person name="Kim O.-S."/>
            <person name="Lee J.-I."/>
        </authorList>
    </citation>
    <scope>NUCLEOTIDE SEQUENCE [LARGE SCALE GENOMIC DNA]</scope>
    <source>
        <strain evidence="2 3">P27479</strain>
    </source>
</reference>
<name>A0A3E0VS21_9MICO</name>
<dbReference type="OrthoDB" id="5187629at2"/>
<feature type="transmembrane region" description="Helical" evidence="1">
    <location>
        <begin position="266"/>
        <end position="286"/>
    </location>
</feature>
<sequence>MQALGIPVALIGSVFLAAGTEFQQHGVSKINARAQQHTRSGLGIQQLAALVRRPSWLIGTLMLGLAVVFQLFSLYLAPLTVVQPLGAAALIITALITARVTKTKLSKPAIRAIAFCVGGIGLFVTVAALTTTTIPITNTQLVIVLMILGVVLLIFGLAFASLRKRFTRIFYVVGAGVLFGFVATLAKVLITRVQTILQGGFHLTPADVLTLVCLLGLAAAGILGSYFVQTAYASGSPEVVVAGLTVIDPLVGVTIGIIVLGEAAGAPLWASFVFIIAGVLPIYGVIQLSRQHPQDTTQ</sequence>
<evidence type="ECO:0000313" key="3">
    <source>
        <dbReference type="Proteomes" id="UP000256541"/>
    </source>
</evidence>